<keyword evidence="3" id="KW-1185">Reference proteome</keyword>
<dbReference type="InParanoid" id="D8RPW2"/>
<dbReference type="Gramene" id="EFJ25550">
    <property type="protein sequence ID" value="EFJ25550"/>
    <property type="gene ID" value="SELMODRAFT_413683"/>
</dbReference>
<dbReference type="HOGENOM" id="CLU_405683_0_0_1"/>
<proteinExistence type="predicted"/>
<evidence type="ECO:0000313" key="3">
    <source>
        <dbReference type="Proteomes" id="UP000001514"/>
    </source>
</evidence>
<gene>
    <name evidence="2" type="ORF">SELMODRAFT_413683</name>
</gene>
<feature type="compositionally biased region" description="Pro residues" evidence="1">
    <location>
        <begin position="757"/>
        <end position="767"/>
    </location>
</feature>
<accession>D8RPW2</accession>
<dbReference type="Gene3D" id="3.10.20.90">
    <property type="entry name" value="Phosphatidylinositol 3-kinase Catalytic Subunit, Chain A, domain 1"/>
    <property type="match status" value="1"/>
</dbReference>
<feature type="region of interest" description="Disordered" evidence="1">
    <location>
        <begin position="396"/>
        <end position="415"/>
    </location>
</feature>
<feature type="region of interest" description="Disordered" evidence="1">
    <location>
        <begin position="226"/>
        <end position="250"/>
    </location>
</feature>
<dbReference type="PANTHER" id="PTHR47290:SF4">
    <property type="entry name" value="RING FINGER PROTEIN"/>
    <property type="match status" value="1"/>
</dbReference>
<reference evidence="2 3" key="1">
    <citation type="journal article" date="2011" name="Science">
        <title>The Selaginella genome identifies genetic changes associated with the evolution of vascular plants.</title>
        <authorList>
            <person name="Banks J.A."/>
            <person name="Nishiyama T."/>
            <person name="Hasebe M."/>
            <person name="Bowman J.L."/>
            <person name="Gribskov M."/>
            <person name="dePamphilis C."/>
            <person name="Albert V.A."/>
            <person name="Aono N."/>
            <person name="Aoyama T."/>
            <person name="Ambrose B.A."/>
            <person name="Ashton N.W."/>
            <person name="Axtell M.J."/>
            <person name="Barker E."/>
            <person name="Barker M.S."/>
            <person name="Bennetzen J.L."/>
            <person name="Bonawitz N.D."/>
            <person name="Chapple C."/>
            <person name="Cheng C."/>
            <person name="Correa L.G."/>
            <person name="Dacre M."/>
            <person name="DeBarry J."/>
            <person name="Dreyer I."/>
            <person name="Elias M."/>
            <person name="Engstrom E.M."/>
            <person name="Estelle M."/>
            <person name="Feng L."/>
            <person name="Finet C."/>
            <person name="Floyd S.K."/>
            <person name="Frommer W.B."/>
            <person name="Fujita T."/>
            <person name="Gramzow L."/>
            <person name="Gutensohn M."/>
            <person name="Harholt J."/>
            <person name="Hattori M."/>
            <person name="Heyl A."/>
            <person name="Hirai T."/>
            <person name="Hiwatashi Y."/>
            <person name="Ishikawa M."/>
            <person name="Iwata M."/>
            <person name="Karol K.G."/>
            <person name="Koehler B."/>
            <person name="Kolukisaoglu U."/>
            <person name="Kubo M."/>
            <person name="Kurata T."/>
            <person name="Lalonde S."/>
            <person name="Li K."/>
            <person name="Li Y."/>
            <person name="Litt A."/>
            <person name="Lyons E."/>
            <person name="Manning G."/>
            <person name="Maruyama T."/>
            <person name="Michael T.P."/>
            <person name="Mikami K."/>
            <person name="Miyazaki S."/>
            <person name="Morinaga S."/>
            <person name="Murata T."/>
            <person name="Mueller-Roeber B."/>
            <person name="Nelson D.R."/>
            <person name="Obara M."/>
            <person name="Oguri Y."/>
            <person name="Olmstead R.G."/>
            <person name="Onodera N."/>
            <person name="Petersen B.L."/>
            <person name="Pils B."/>
            <person name="Prigge M."/>
            <person name="Rensing S.A."/>
            <person name="Riano-Pachon D.M."/>
            <person name="Roberts A.W."/>
            <person name="Sato Y."/>
            <person name="Scheller H.V."/>
            <person name="Schulz B."/>
            <person name="Schulz C."/>
            <person name="Shakirov E.V."/>
            <person name="Shibagaki N."/>
            <person name="Shinohara N."/>
            <person name="Shippen D.E."/>
            <person name="Soerensen I."/>
            <person name="Sotooka R."/>
            <person name="Sugimoto N."/>
            <person name="Sugita M."/>
            <person name="Sumikawa N."/>
            <person name="Tanurdzic M."/>
            <person name="Theissen G."/>
            <person name="Ulvskov P."/>
            <person name="Wakazuki S."/>
            <person name="Weng J.K."/>
            <person name="Willats W.W."/>
            <person name="Wipf D."/>
            <person name="Wolf P.G."/>
            <person name="Yang L."/>
            <person name="Zimmer A.D."/>
            <person name="Zhu Q."/>
            <person name="Mitros T."/>
            <person name="Hellsten U."/>
            <person name="Loque D."/>
            <person name="Otillar R."/>
            <person name="Salamov A."/>
            <person name="Schmutz J."/>
            <person name="Shapiro H."/>
            <person name="Lindquist E."/>
            <person name="Lucas S."/>
            <person name="Rokhsar D."/>
            <person name="Grigoriev I.V."/>
        </authorList>
    </citation>
    <scope>NUCLEOTIDE SEQUENCE [LARGE SCALE GENOMIC DNA]</scope>
</reference>
<feature type="region of interest" description="Disordered" evidence="1">
    <location>
        <begin position="699"/>
        <end position="767"/>
    </location>
</feature>
<feature type="region of interest" description="Disordered" evidence="1">
    <location>
        <begin position="515"/>
        <end position="534"/>
    </location>
</feature>
<organism evidence="3">
    <name type="scientific">Selaginella moellendorffii</name>
    <name type="common">Spikemoss</name>
    <dbReference type="NCBI Taxonomy" id="88036"/>
    <lineage>
        <taxon>Eukaryota</taxon>
        <taxon>Viridiplantae</taxon>
        <taxon>Streptophyta</taxon>
        <taxon>Embryophyta</taxon>
        <taxon>Tracheophyta</taxon>
        <taxon>Lycopodiopsida</taxon>
        <taxon>Selaginellales</taxon>
        <taxon>Selaginellaceae</taxon>
        <taxon>Selaginella</taxon>
    </lineage>
</organism>
<evidence type="ECO:0008006" key="4">
    <source>
        <dbReference type="Google" id="ProtNLM"/>
    </source>
</evidence>
<dbReference type="GO" id="GO:0006355">
    <property type="term" value="P:regulation of DNA-templated transcription"/>
    <property type="evidence" value="ECO:0000318"/>
    <property type="project" value="GO_Central"/>
</dbReference>
<dbReference type="KEGG" id="smo:SELMODRAFT_413683"/>
<name>D8RPW2_SELML</name>
<dbReference type="EMBL" id="GL377586">
    <property type="protein sequence ID" value="EFJ25550.1"/>
    <property type="molecule type" value="Genomic_DNA"/>
</dbReference>
<dbReference type="PANTHER" id="PTHR47290">
    <property type="entry name" value="RING FINGER PROTEIN"/>
    <property type="match status" value="1"/>
</dbReference>
<dbReference type="eggNOG" id="KOG2660">
    <property type="taxonomic scope" value="Eukaryota"/>
</dbReference>
<dbReference type="Proteomes" id="UP000001514">
    <property type="component" value="Unassembled WGS sequence"/>
</dbReference>
<dbReference type="InterPro" id="IPR044171">
    <property type="entry name" value="LAX2-like"/>
</dbReference>
<sequence length="767" mass="83359">MSYTQDDLHGCGRLGKVTADSLKEEEASLIRKRKAAWNSWPWSNFDGGDGAQGSRPYSSVNKKFKQVEAARSSSSPGSNSSEITTDQYMAAESSKSSCFDDACTLATTAGQGSRNLVGDQGGGGELGASTLDPAQAYKTFRDVDFHHGGSLSLVTQQSQQAREKLFPGFSSREEGQQFISQTVVKAEDREAIARGEEFRHDSSASRQRAGEGIDYYNDSWLQLGLGPSSSGATPTKARQEIASPEVSEYPGDDQDFEAPGDVSIQPKPVLHLFPSESVHQIPEYSPHSPLRMPSSQFAGHGETSSSSDFYFGGGAHVPPVRFDSREAAYREHEVAGLLKSMKEAPSTQLMTSYSTSNAATPYAATTTDAARYIDQQRRLSMFAESLVPYHDQRAASLSDPPVHHGGYGGDGSFPSSQLGQFEDRRFLCGSYNAPATATLSHGKRSHQDVAISWKTEGLPLFAPARPDSVYVPTPSPFHATSRLLPSQPPHEDWQALIKRLGGSMQIQSLFPKAAEEDLQQQQQQRSRSNLRDLQEQWSNQEMKPAAWSRHHVLGGQEMMKTMPPFNFPAFEGRVPAPPNVQQGWHSHSSAASLPFFQQLAAADGSSSRERRNFSPPVVRDHDLWDSEQWLPQVPKGYLRVKDGAVPVSHVKKYLVHKLGLSCESEVEISCRGQLLQPGLSLQHVRDVIWHSSAAAAEAGAAADEQSPASMTATTPTATTTSGGIISSSATTATPSPPPPSGRSIVMELNYRRQPHQFGPPPPPLPTS</sequence>
<protein>
    <recommendedName>
        <fullName evidence="4">Ubiquitin-like domain-containing protein</fullName>
    </recommendedName>
</protein>
<feature type="compositionally biased region" description="Low complexity" evidence="1">
    <location>
        <begin position="699"/>
        <end position="733"/>
    </location>
</feature>
<evidence type="ECO:0000313" key="2">
    <source>
        <dbReference type="EMBL" id="EFJ25550.1"/>
    </source>
</evidence>
<dbReference type="AlphaFoldDB" id="D8RPW2"/>
<dbReference type="GO" id="GO:0005634">
    <property type="term" value="C:nucleus"/>
    <property type="evidence" value="ECO:0000318"/>
    <property type="project" value="GO_Central"/>
</dbReference>
<evidence type="ECO:0000256" key="1">
    <source>
        <dbReference type="SAM" id="MobiDB-lite"/>
    </source>
</evidence>